<comment type="function">
    <text evidence="7">Involved in the regulation of gamete interactions during the double fertilization and to prevent multiple-pollen tube attraction; mediates the redistribution of the gamete fusogen HAP2/GCS1 to the cell surface after secretion upon sperm arrival.</text>
</comment>
<proteinExistence type="inferred from homology"/>
<evidence type="ECO:0000256" key="4">
    <source>
        <dbReference type="ARBA" id="ARBA00022729"/>
    </source>
</evidence>
<dbReference type="InterPro" id="IPR044711">
    <property type="entry name" value="EC11-15"/>
</dbReference>
<dbReference type="GO" id="GO:2000008">
    <property type="term" value="P:regulation of protein localization to cell surface"/>
    <property type="evidence" value="ECO:0007669"/>
    <property type="project" value="UniProtKB-ARBA"/>
</dbReference>
<reference evidence="10" key="1">
    <citation type="submission" date="2015-12" db="EMBL/GenBank/DDBJ databases">
        <title>Gene expression during late stages of embryo sac development: a critical building block for successful pollen-pistil interactions.</title>
        <authorList>
            <person name="Liu Y."/>
            <person name="Joly V."/>
            <person name="Sabar M."/>
            <person name="Matton D.P."/>
        </authorList>
    </citation>
    <scope>NUCLEOTIDE SEQUENCE</scope>
</reference>
<organism evidence="10">
    <name type="scientific">Solanum chacoense</name>
    <name type="common">Chaco potato</name>
    <dbReference type="NCBI Taxonomy" id="4108"/>
    <lineage>
        <taxon>Eukaryota</taxon>
        <taxon>Viridiplantae</taxon>
        <taxon>Streptophyta</taxon>
        <taxon>Embryophyta</taxon>
        <taxon>Tracheophyta</taxon>
        <taxon>Spermatophyta</taxon>
        <taxon>Magnoliopsida</taxon>
        <taxon>eudicotyledons</taxon>
        <taxon>Gunneridae</taxon>
        <taxon>Pentapetalae</taxon>
        <taxon>asterids</taxon>
        <taxon>lamiids</taxon>
        <taxon>Solanales</taxon>
        <taxon>Solanaceae</taxon>
        <taxon>Solanoideae</taxon>
        <taxon>Solaneae</taxon>
        <taxon>Solanum</taxon>
    </lineage>
</organism>
<dbReference type="PANTHER" id="PTHR35293">
    <property type="entry name" value="EGG CELL-SECRETED PROTEIN 1.5"/>
    <property type="match status" value="1"/>
</dbReference>
<dbReference type="GO" id="GO:0005576">
    <property type="term" value="C:extracellular region"/>
    <property type="evidence" value="ECO:0007669"/>
    <property type="project" value="UniProtKB-SubCell"/>
</dbReference>
<name>A0A0V0GMS4_SOLCH</name>
<dbReference type="AlphaFoldDB" id="A0A0V0GMS4"/>
<feature type="non-terminal residue" evidence="10">
    <location>
        <position position="1"/>
    </location>
</feature>
<dbReference type="PANTHER" id="PTHR35293:SF1">
    <property type="entry name" value="EGG CELL-SECRETED PROTEIN 1.5"/>
    <property type="match status" value="1"/>
</dbReference>
<dbReference type="InterPro" id="IPR008502">
    <property type="entry name" value="Prolamin-like"/>
</dbReference>
<dbReference type="GO" id="GO:0031410">
    <property type="term" value="C:cytoplasmic vesicle"/>
    <property type="evidence" value="ECO:0007669"/>
    <property type="project" value="UniProtKB-SubCell"/>
</dbReference>
<evidence type="ECO:0000256" key="6">
    <source>
        <dbReference type="ARBA" id="ARBA00023329"/>
    </source>
</evidence>
<evidence type="ECO:0000256" key="8">
    <source>
        <dbReference type="ARBA" id="ARBA00034484"/>
    </source>
</evidence>
<evidence type="ECO:0000256" key="3">
    <source>
        <dbReference type="ARBA" id="ARBA00022525"/>
    </source>
</evidence>
<comment type="similarity">
    <text evidence="8">Belongs to the plant egg cell-secreted peptide family.</text>
</comment>
<evidence type="ECO:0000256" key="7">
    <source>
        <dbReference type="ARBA" id="ARBA00034457"/>
    </source>
</evidence>
<keyword evidence="3" id="KW-0964">Secreted</keyword>
<sequence length="143" mass="15888">TNPAISLLINYMMNSTLMIFKIVLLLTLVSWINILQARPLITFSSAGHTTTLMTRLKLQDEEEDSSECWDSLFELQACTGEIVLFFVNGETYLGQNCCGAIRIIERQCWPSMLSSLGFTSEEGDILHGYCDASESPSTPNLAP</sequence>
<evidence type="ECO:0000313" key="10">
    <source>
        <dbReference type="EMBL" id="JAP09235.1"/>
    </source>
</evidence>
<keyword evidence="6" id="KW-0968">Cytoplasmic vesicle</keyword>
<dbReference type="Pfam" id="PF05617">
    <property type="entry name" value="Prolamin_like"/>
    <property type="match status" value="1"/>
</dbReference>
<comment type="subcellular location">
    <subcellularLocation>
        <location evidence="1">Cytoplasmic vesicle</location>
    </subcellularLocation>
    <subcellularLocation>
        <location evidence="2">Secreted</location>
    </subcellularLocation>
</comment>
<dbReference type="GO" id="GO:0009567">
    <property type="term" value="P:double fertilization forming a zygote and endosperm"/>
    <property type="evidence" value="ECO:0007669"/>
    <property type="project" value="InterPro"/>
</dbReference>
<keyword evidence="5" id="KW-0278">Fertilization</keyword>
<protein>
    <submittedName>
        <fullName evidence="10">Putative egg cell-secreted protein 1.1-like</fullName>
    </submittedName>
</protein>
<evidence type="ECO:0000256" key="5">
    <source>
        <dbReference type="ARBA" id="ARBA00023279"/>
    </source>
</evidence>
<dbReference type="GO" id="GO:0080155">
    <property type="term" value="P:regulation of double fertilization forming a zygote and endosperm"/>
    <property type="evidence" value="ECO:0007669"/>
    <property type="project" value="UniProtKB-ARBA"/>
</dbReference>
<feature type="domain" description="Prolamin-like" evidence="9">
    <location>
        <begin position="67"/>
        <end position="131"/>
    </location>
</feature>
<evidence type="ECO:0000256" key="2">
    <source>
        <dbReference type="ARBA" id="ARBA00004613"/>
    </source>
</evidence>
<accession>A0A0V0GMS4</accession>
<evidence type="ECO:0000259" key="9">
    <source>
        <dbReference type="Pfam" id="PF05617"/>
    </source>
</evidence>
<keyword evidence="4" id="KW-0732">Signal</keyword>
<evidence type="ECO:0000256" key="1">
    <source>
        <dbReference type="ARBA" id="ARBA00004541"/>
    </source>
</evidence>
<dbReference type="EMBL" id="GEDG01035387">
    <property type="protein sequence ID" value="JAP09235.1"/>
    <property type="molecule type" value="Transcribed_RNA"/>
</dbReference>